<sequence length="76" mass="8576">MIKEDSGKQFPENQQLPVKLGPSHHSQSFLIWTSVSSPALLHNFTNSAIVFPLILTEHASSFRVCWGIWVRITEQG</sequence>
<dbReference type="EMBL" id="JAPFFJ010000002">
    <property type="protein sequence ID" value="KAJ6434019.1"/>
    <property type="molecule type" value="Genomic_DNA"/>
</dbReference>
<dbReference type="Proteomes" id="UP001162972">
    <property type="component" value="Chromosome 13"/>
</dbReference>
<accession>A0AAD6L2G3</accession>
<evidence type="ECO:0000313" key="3">
    <source>
        <dbReference type="Proteomes" id="UP001162972"/>
    </source>
</evidence>
<proteinExistence type="predicted"/>
<evidence type="ECO:0000256" key="1">
    <source>
        <dbReference type="SAM" id="MobiDB-lite"/>
    </source>
</evidence>
<organism evidence="2 3">
    <name type="scientific">Salix udensis</name>
    <dbReference type="NCBI Taxonomy" id="889485"/>
    <lineage>
        <taxon>Eukaryota</taxon>
        <taxon>Viridiplantae</taxon>
        <taxon>Streptophyta</taxon>
        <taxon>Embryophyta</taxon>
        <taxon>Tracheophyta</taxon>
        <taxon>Spermatophyta</taxon>
        <taxon>Magnoliopsida</taxon>
        <taxon>eudicotyledons</taxon>
        <taxon>Gunneridae</taxon>
        <taxon>Pentapetalae</taxon>
        <taxon>rosids</taxon>
        <taxon>fabids</taxon>
        <taxon>Malpighiales</taxon>
        <taxon>Salicaceae</taxon>
        <taxon>Saliceae</taxon>
        <taxon>Salix</taxon>
    </lineage>
</organism>
<reference evidence="2 3" key="1">
    <citation type="journal article" date="2023" name="Int. J. Mol. Sci.">
        <title>De Novo Assembly and Annotation of 11 Diverse Shrub Willow (Salix) Genomes Reveals Novel Gene Organization in Sex-Linked Regions.</title>
        <authorList>
            <person name="Hyden B."/>
            <person name="Feng K."/>
            <person name="Yates T.B."/>
            <person name="Jawdy S."/>
            <person name="Cereghino C."/>
            <person name="Smart L.B."/>
            <person name="Muchero W."/>
        </authorList>
    </citation>
    <scope>NUCLEOTIDE SEQUENCE [LARGE SCALE GENOMIC DNA]</scope>
    <source>
        <tissue evidence="2">Shoot tip</tissue>
    </source>
</reference>
<evidence type="ECO:0000313" key="2">
    <source>
        <dbReference type="EMBL" id="KAJ6434019.1"/>
    </source>
</evidence>
<name>A0AAD6L2G3_9ROSI</name>
<feature type="region of interest" description="Disordered" evidence="1">
    <location>
        <begin position="1"/>
        <end position="21"/>
    </location>
</feature>
<protein>
    <submittedName>
        <fullName evidence="2">Uncharacterized protein</fullName>
    </submittedName>
</protein>
<keyword evidence="3" id="KW-1185">Reference proteome</keyword>
<gene>
    <name evidence="2" type="ORF">OIU84_017686</name>
</gene>
<feature type="non-terminal residue" evidence="2">
    <location>
        <position position="76"/>
    </location>
</feature>
<comment type="caution">
    <text evidence="2">The sequence shown here is derived from an EMBL/GenBank/DDBJ whole genome shotgun (WGS) entry which is preliminary data.</text>
</comment>
<dbReference type="AlphaFoldDB" id="A0AAD6L2G3"/>